<evidence type="ECO:0000313" key="3">
    <source>
        <dbReference type="Proteomes" id="UP000626656"/>
    </source>
</evidence>
<dbReference type="Proteomes" id="UP000626656">
    <property type="component" value="Unassembled WGS sequence"/>
</dbReference>
<organism evidence="1 3">
    <name type="scientific">Bathymodiolus thermophilus thioautotrophic gill symbiont</name>
    <dbReference type="NCBI Taxonomy" id="2360"/>
    <lineage>
        <taxon>Bacteria</taxon>
        <taxon>Pseudomonadati</taxon>
        <taxon>Pseudomonadota</taxon>
        <taxon>Gammaproteobacteria</taxon>
        <taxon>sulfur-oxidizing symbionts</taxon>
    </lineage>
</organism>
<name>A0ABN7GC69_9GAMM</name>
<gene>
    <name evidence="1" type="ORF">AZO1586I_1683</name>
    <name evidence="2" type="ORF">AZO1586I_1756</name>
</gene>
<dbReference type="EMBL" id="CAHJWF010000347">
    <property type="protein sequence ID" value="CAB5506750.1"/>
    <property type="molecule type" value="Genomic_DNA"/>
</dbReference>
<comment type="caution">
    <text evidence="1">The sequence shown here is derived from an EMBL/GenBank/DDBJ whole genome shotgun (WGS) entry which is preliminary data.</text>
</comment>
<evidence type="ECO:0000313" key="1">
    <source>
        <dbReference type="EMBL" id="CAB5506750.1"/>
    </source>
</evidence>
<accession>A0ABN7GC69</accession>
<reference evidence="1 3" key="1">
    <citation type="submission" date="2020-05" db="EMBL/GenBank/DDBJ databases">
        <authorList>
            <person name="Petersen J."/>
            <person name="Sayavedra L."/>
        </authorList>
    </citation>
    <scope>NUCLEOTIDE SEQUENCE [LARGE SCALE GENOMIC DNA]</scope>
    <source>
        <strain evidence="1">B azoricus SOX ET2 1586I</strain>
    </source>
</reference>
<keyword evidence="3" id="KW-1185">Reference proteome</keyword>
<sequence>MSLVNVACNEVKIAVNKLNSRPRKCLGFKTPYQVFFERTGIDARQLGVVRL</sequence>
<dbReference type="EMBL" id="CAHJWF010000369">
    <property type="protein sequence ID" value="CAB5507047.1"/>
    <property type="molecule type" value="Genomic_DNA"/>
</dbReference>
<evidence type="ECO:0000313" key="2">
    <source>
        <dbReference type="EMBL" id="CAB5507047.1"/>
    </source>
</evidence>
<evidence type="ECO:0008006" key="4">
    <source>
        <dbReference type="Google" id="ProtNLM"/>
    </source>
</evidence>
<proteinExistence type="predicted"/>
<protein>
    <recommendedName>
        <fullName evidence="4">Mobile element protein</fullName>
    </recommendedName>
</protein>